<gene>
    <name evidence="3" type="ORF">K457DRAFT_589048</name>
</gene>
<feature type="compositionally biased region" description="Basic and acidic residues" evidence="1">
    <location>
        <begin position="20"/>
        <end position="36"/>
    </location>
</feature>
<evidence type="ECO:0000313" key="3">
    <source>
        <dbReference type="EMBL" id="OAQ28206.1"/>
    </source>
</evidence>
<dbReference type="InterPro" id="IPR001646">
    <property type="entry name" value="5peptide_repeat"/>
</dbReference>
<dbReference type="STRING" id="1314771.A0A197JUU6"/>
<feature type="compositionally biased region" description="Polar residues" evidence="1">
    <location>
        <begin position="68"/>
        <end position="89"/>
    </location>
</feature>
<reference evidence="3 4" key="1">
    <citation type="submission" date="2016-05" db="EMBL/GenBank/DDBJ databases">
        <title>Genome sequencing reveals origins of a unique bacterial endosymbiosis in the earliest lineages of terrestrial Fungi.</title>
        <authorList>
            <consortium name="DOE Joint Genome Institute"/>
            <person name="Uehling J."/>
            <person name="Gryganskyi A."/>
            <person name="Hameed K."/>
            <person name="Tschaplinski T."/>
            <person name="Misztal P."/>
            <person name="Wu S."/>
            <person name="Desiro A."/>
            <person name="Vande Pol N."/>
            <person name="Du Z.-Y."/>
            <person name="Zienkiewicz A."/>
            <person name="Zienkiewicz K."/>
            <person name="Morin E."/>
            <person name="Tisserant E."/>
            <person name="Splivallo R."/>
            <person name="Hainaut M."/>
            <person name="Henrissat B."/>
            <person name="Ohm R."/>
            <person name="Kuo A."/>
            <person name="Yan J."/>
            <person name="Lipzen A."/>
            <person name="Nolan M."/>
            <person name="Labutti K."/>
            <person name="Barry K."/>
            <person name="Goldstein A."/>
            <person name="Labbe J."/>
            <person name="Schadt C."/>
            <person name="Tuskan G."/>
            <person name="Grigoriev I."/>
            <person name="Martin F."/>
            <person name="Vilgalys R."/>
            <person name="Bonito G."/>
        </authorList>
    </citation>
    <scope>NUCLEOTIDE SEQUENCE [LARGE SCALE GENOMIC DNA]</scope>
    <source>
        <strain evidence="3 4">AG-77</strain>
    </source>
</reference>
<evidence type="ECO:0000259" key="2">
    <source>
        <dbReference type="Pfam" id="PF23948"/>
    </source>
</evidence>
<evidence type="ECO:0000256" key="1">
    <source>
        <dbReference type="SAM" id="MobiDB-lite"/>
    </source>
</evidence>
<dbReference type="Proteomes" id="UP000078512">
    <property type="component" value="Unassembled WGS sequence"/>
</dbReference>
<dbReference type="Pfam" id="PF00805">
    <property type="entry name" value="Pentapeptide"/>
    <property type="match status" value="1"/>
</dbReference>
<organism evidence="3 4">
    <name type="scientific">Linnemannia elongata AG-77</name>
    <dbReference type="NCBI Taxonomy" id="1314771"/>
    <lineage>
        <taxon>Eukaryota</taxon>
        <taxon>Fungi</taxon>
        <taxon>Fungi incertae sedis</taxon>
        <taxon>Mucoromycota</taxon>
        <taxon>Mortierellomycotina</taxon>
        <taxon>Mortierellomycetes</taxon>
        <taxon>Mortierellales</taxon>
        <taxon>Mortierellaceae</taxon>
        <taxon>Linnemannia</taxon>
    </lineage>
</organism>
<name>A0A197JUU6_9FUNG</name>
<feature type="region of interest" description="Disordered" evidence="1">
    <location>
        <begin position="1"/>
        <end position="37"/>
    </location>
</feature>
<feature type="region of interest" description="Disordered" evidence="1">
    <location>
        <begin position="68"/>
        <end position="97"/>
    </location>
</feature>
<keyword evidence="4" id="KW-1185">Reference proteome</keyword>
<dbReference type="SUPFAM" id="SSF141571">
    <property type="entry name" value="Pentapeptide repeat-like"/>
    <property type="match status" value="1"/>
</dbReference>
<proteinExistence type="predicted"/>
<dbReference type="InterPro" id="IPR016024">
    <property type="entry name" value="ARM-type_fold"/>
</dbReference>
<dbReference type="AlphaFoldDB" id="A0A197JUU6"/>
<evidence type="ECO:0000313" key="4">
    <source>
        <dbReference type="Proteomes" id="UP000078512"/>
    </source>
</evidence>
<dbReference type="SUPFAM" id="SSF48371">
    <property type="entry name" value="ARM repeat"/>
    <property type="match status" value="1"/>
</dbReference>
<dbReference type="InterPro" id="IPR027417">
    <property type="entry name" value="P-loop_NTPase"/>
</dbReference>
<dbReference type="Pfam" id="PF23948">
    <property type="entry name" value="ARM_5"/>
    <property type="match status" value="1"/>
</dbReference>
<sequence length="1195" mass="134488">MRARNMKKNTPIQPHAPGDGNDRDNNHPNRKRDNFLDHLGLPSLKNKWLKHKPFNQLLTAQAHSQPAVSSVTQPSDNITNYSQSVSTISPDEKPLPTPPTMAKPISDIFQENPPKPVIKTDLPALLDRIEVTQQLVYCCRLLNDSQAVISPAGAGAKEHTKEVVSDIPELCRAESQDSGVNGPHAWETNKTERAWIRAIDQDSIRQDHLRWLVTKVVQEFAQDDIKGSASIKEVVILGPVLDRDTYRSLLSCFIAKFEQDIILDVTLLQGLVQLVECSSPGYLEDDDLVRTLAVLRQRLNETHRPSSELMYQILIAICRLLDVMVNSSVKGVSRLGQHQPLVEALTELKDTDDPILRFQVDYALQACQYIPDDESILQAVLRFSGGLTMAALGAASVCNLDPANLFNSLDTLRQAAGQAFGVTNSVLEGLEASQKGRFGAMQSLLHGLRRGTKYEWYLTLLAARTFVREGRLAEFNQTVYEAKCRDERAFQLGICQILGEIAMDALWDPLTRQHAVDFLEALYTTPPGWKQHTAVKQWVHAVLVQLLELPDTDIKEHTLVVLQDLSLEGADISAIASYPLKCRLPLPESSPLLTRAQKIQYLEYELRRVRLQRLEEAPQHIYIPPMAKANLQASDKDLFLLMDKVQEFLSSERQVMLILGDSGAGKSTFNTYLEAELLRSYMIGGWIPLFINLPAIDRPVKELMSEQLKEHGFSETQIQELKQHRRFIVICDGYDESQLKVNIHTTNLFNRPGQWKVKMVITCRTQYLGPDYRNRFVPQRGGHYDRPAPELFEEAVIAPFSKGQIESYVEQYVPLEPHTWVAKDYMDRLTAIPNLLDLVKNPFLLSLALEALPGVTHERQELSEIKITRVQLYDTFVDHWLGVNQRRLERNNALLSKEDRDTLEHLINDNFIRCGIDYLQKLASAIFKEQDGHPVVQYVHHQDNNSWKAIFFGSDPKAKLLCNSSPLTRTGNQYRFVHRSMLEYFFSHIIYNPTKIDYKFDPQGNRALAASLSSDVDGPLYQRNLLAEPSIIQFLCDRVRLDPDFADQLRLVIDQSKTDESATTAATNAITILVRAGVAFHGADLRGVKIAGADLSGGQFDCALFQGADLTGVNLSRSWLRKTDLSGAQMDGVQFGELPYLELEDMVQACAYSSDGKMLALGVASWGAGVSIYDTSSWTRIFSFAGMDVVLTVAF</sequence>
<dbReference type="SUPFAM" id="SSF52540">
    <property type="entry name" value="P-loop containing nucleoside triphosphate hydrolases"/>
    <property type="match status" value="1"/>
</dbReference>
<dbReference type="EMBL" id="KV442050">
    <property type="protein sequence ID" value="OAQ28206.1"/>
    <property type="molecule type" value="Genomic_DNA"/>
</dbReference>
<dbReference type="InterPro" id="IPR056251">
    <property type="entry name" value="Arm_rpt_dom"/>
</dbReference>
<dbReference type="Gene3D" id="3.40.50.300">
    <property type="entry name" value="P-loop containing nucleotide triphosphate hydrolases"/>
    <property type="match status" value="1"/>
</dbReference>
<dbReference type="OrthoDB" id="2414723at2759"/>
<dbReference type="Gene3D" id="2.160.20.80">
    <property type="entry name" value="E3 ubiquitin-protein ligase SopA"/>
    <property type="match status" value="1"/>
</dbReference>
<accession>A0A197JUU6</accession>
<protein>
    <recommendedName>
        <fullName evidence="2">Arm-like repeat domain-containing protein</fullName>
    </recommendedName>
</protein>
<feature type="domain" description="Arm-like repeat" evidence="2">
    <location>
        <begin position="201"/>
        <end position="543"/>
    </location>
</feature>